<dbReference type="SUPFAM" id="SSF49265">
    <property type="entry name" value="Fibronectin type III"/>
    <property type="match status" value="1"/>
</dbReference>
<evidence type="ECO:0000256" key="2">
    <source>
        <dbReference type="ARBA" id="ARBA00022723"/>
    </source>
</evidence>
<dbReference type="AlphaFoldDB" id="A0AAE2C0I4"/>
<dbReference type="PANTHER" id="PTHR46286">
    <property type="entry name" value="VIN3-LIKE PROTEIN 2-RELATED"/>
    <property type="match status" value="1"/>
</dbReference>
<sequence length="754" mass="84366">MQSVRDGAMEMLHAWSRQDILQILCAELGKERKYTGLTKSKIIEQLLKIVREEITGTRIASISEVQPTSENGERTPKRQRKSDHPNRLPIAANPAATSVPEVDSGNTVYCKNSACKAKLNREDVFCKRCSCCICRQYDDNKDPGLWLICNSDPPFHGVSCGMSCHLECALRHENSGISKDRQDKGLDGSFCCVSCGKVNDLLGSWRKQLVVARDTRRVDILCYRLSLGQKILGGTKHYQKLCGIIDEAVEKLEDEVGPLTGLPVKKARGIVNRLSSGPEIQRLCASAVESLDLMLSKRVSNMPSDCSALVSKLVRFEDIHASSITVILNNYDSNVGGVMGYVLWHRKADDIVYPTEPTCRLFAPNTKLLLSGLTPATEYFLKVVTLDKDKEKGFCEFQFRTASSEDEVRNLSSKSSEVERSQSPATNCSSLSNPSSVEDETNNVMPCSNEDENRGDNYLPFSCNDDKNAATNLLCGSINCSDPIQKETNGDEISLLDEENSMGKISCIPNSDPINFRNKESSNGRMVEETSTGNRSNIPLTGLECVPYVDSSEAGQQITPCKLESLKNGAGWKNKRKNGKGIDAVPEREEEPQAGSSSKKRSGERRDEDCTGIGDKDFEYYVKVIRWLECDGHMETAFRQKFLTWYSLRATPQEVRIVKVFIDTFIEDPESLAAQLVDSFTDIISKQEMLHRAVRILLEALALRYYKGCSCFHHRRIEHANQIWGHLPALFFEFRQKKIVESFFIGIASFKHDT</sequence>
<dbReference type="InterPro" id="IPR003961">
    <property type="entry name" value="FN3_dom"/>
</dbReference>
<reference evidence="8" key="2">
    <citation type="journal article" date="2024" name="Plant">
        <title>Genomic evolution and insights into agronomic trait innovations of Sesamum species.</title>
        <authorList>
            <person name="Miao H."/>
            <person name="Wang L."/>
            <person name="Qu L."/>
            <person name="Liu H."/>
            <person name="Sun Y."/>
            <person name="Le M."/>
            <person name="Wang Q."/>
            <person name="Wei S."/>
            <person name="Zheng Y."/>
            <person name="Lin W."/>
            <person name="Duan Y."/>
            <person name="Cao H."/>
            <person name="Xiong S."/>
            <person name="Wang X."/>
            <person name="Wei L."/>
            <person name="Li C."/>
            <person name="Ma Q."/>
            <person name="Ju M."/>
            <person name="Zhao R."/>
            <person name="Li G."/>
            <person name="Mu C."/>
            <person name="Tian Q."/>
            <person name="Mei H."/>
            <person name="Zhang T."/>
            <person name="Gao T."/>
            <person name="Zhang H."/>
        </authorList>
    </citation>
    <scope>NUCLEOTIDE SEQUENCE</scope>
    <source>
        <strain evidence="8">K16</strain>
    </source>
</reference>
<feature type="region of interest" description="Disordered" evidence="6">
    <location>
        <begin position="572"/>
        <end position="608"/>
    </location>
</feature>
<dbReference type="InterPro" id="IPR044514">
    <property type="entry name" value="VIN3-like"/>
</dbReference>
<proteinExistence type="predicted"/>
<comment type="subcellular location">
    <subcellularLocation>
        <location evidence="1">Nucleus</location>
    </subcellularLocation>
</comment>
<organism evidence="8 9">
    <name type="scientific">Sesamum angolense</name>
    <dbReference type="NCBI Taxonomy" id="2727404"/>
    <lineage>
        <taxon>Eukaryota</taxon>
        <taxon>Viridiplantae</taxon>
        <taxon>Streptophyta</taxon>
        <taxon>Embryophyta</taxon>
        <taxon>Tracheophyta</taxon>
        <taxon>Spermatophyta</taxon>
        <taxon>Magnoliopsida</taxon>
        <taxon>eudicotyledons</taxon>
        <taxon>Gunneridae</taxon>
        <taxon>Pentapetalae</taxon>
        <taxon>asterids</taxon>
        <taxon>lamiids</taxon>
        <taxon>Lamiales</taxon>
        <taxon>Pedaliaceae</taxon>
        <taxon>Sesamum</taxon>
    </lineage>
</organism>
<feature type="domain" description="Fibronectin type-III" evidence="7">
    <location>
        <begin position="309"/>
        <end position="406"/>
    </location>
</feature>
<dbReference type="PANTHER" id="PTHR46286:SF2">
    <property type="entry name" value="VIN3-LIKE PROTEIN 2"/>
    <property type="match status" value="1"/>
</dbReference>
<dbReference type="InterPro" id="IPR036116">
    <property type="entry name" value="FN3_sf"/>
</dbReference>
<dbReference type="PROSITE" id="PS50853">
    <property type="entry name" value="FN3"/>
    <property type="match status" value="1"/>
</dbReference>
<dbReference type="InterPro" id="IPR032881">
    <property type="entry name" value="Oberon-like_PHD"/>
</dbReference>
<feature type="compositionally biased region" description="Polar residues" evidence="6">
    <location>
        <begin position="424"/>
        <end position="446"/>
    </location>
</feature>
<accession>A0AAE2C0I4</accession>
<dbReference type="EMBL" id="JACGWL010000004">
    <property type="protein sequence ID" value="KAK4404582.1"/>
    <property type="molecule type" value="Genomic_DNA"/>
</dbReference>
<dbReference type="InterPro" id="IPR058585">
    <property type="entry name" value="Fn3_VIN3"/>
</dbReference>
<protein>
    <submittedName>
        <fullName evidence="8">VIN3-like protein 2</fullName>
    </submittedName>
</protein>
<evidence type="ECO:0000256" key="5">
    <source>
        <dbReference type="ARBA" id="ARBA00023242"/>
    </source>
</evidence>
<evidence type="ECO:0000313" key="8">
    <source>
        <dbReference type="EMBL" id="KAK4404582.1"/>
    </source>
</evidence>
<evidence type="ECO:0000256" key="1">
    <source>
        <dbReference type="ARBA" id="ARBA00004123"/>
    </source>
</evidence>
<evidence type="ECO:0000256" key="6">
    <source>
        <dbReference type="SAM" id="MobiDB-lite"/>
    </source>
</evidence>
<dbReference type="Pfam" id="PF07227">
    <property type="entry name" value="PHD_Oberon"/>
    <property type="match status" value="1"/>
</dbReference>
<evidence type="ECO:0000259" key="7">
    <source>
        <dbReference type="PROSITE" id="PS50853"/>
    </source>
</evidence>
<feature type="compositionally biased region" description="Basic and acidic residues" evidence="6">
    <location>
        <begin position="71"/>
        <end position="86"/>
    </location>
</feature>
<dbReference type="Pfam" id="PF23376">
    <property type="entry name" value="Fn3_VIN3"/>
    <property type="match status" value="1"/>
</dbReference>
<feature type="compositionally biased region" description="Polar residues" evidence="6">
    <location>
        <begin position="61"/>
        <end position="70"/>
    </location>
</feature>
<name>A0AAE2C0I4_9LAMI</name>
<dbReference type="CDD" id="cd00063">
    <property type="entry name" value="FN3"/>
    <property type="match status" value="1"/>
</dbReference>
<keyword evidence="4" id="KW-0862">Zinc</keyword>
<dbReference type="Pfam" id="PF23380">
    <property type="entry name" value="VIN3_C"/>
    <property type="match status" value="1"/>
</dbReference>
<feature type="region of interest" description="Disordered" evidence="6">
    <location>
        <begin position="408"/>
        <end position="451"/>
    </location>
</feature>
<dbReference type="CDD" id="cd15521">
    <property type="entry name" value="PHD_VIN3_plant"/>
    <property type="match status" value="1"/>
</dbReference>
<feature type="region of interest" description="Disordered" evidence="6">
    <location>
        <begin position="61"/>
        <end position="96"/>
    </location>
</feature>
<keyword evidence="9" id="KW-1185">Reference proteome</keyword>
<dbReference type="Proteomes" id="UP001289374">
    <property type="component" value="Unassembled WGS sequence"/>
</dbReference>
<dbReference type="GO" id="GO:0005634">
    <property type="term" value="C:nucleus"/>
    <property type="evidence" value="ECO:0007669"/>
    <property type="project" value="UniProtKB-SubCell"/>
</dbReference>
<evidence type="ECO:0000256" key="3">
    <source>
        <dbReference type="ARBA" id="ARBA00022771"/>
    </source>
</evidence>
<dbReference type="GO" id="GO:0040029">
    <property type="term" value="P:epigenetic regulation of gene expression"/>
    <property type="evidence" value="ECO:0007669"/>
    <property type="project" value="InterPro"/>
</dbReference>
<dbReference type="GO" id="GO:0010048">
    <property type="term" value="P:vernalization response"/>
    <property type="evidence" value="ECO:0007669"/>
    <property type="project" value="InterPro"/>
</dbReference>
<evidence type="ECO:0000313" key="9">
    <source>
        <dbReference type="Proteomes" id="UP001289374"/>
    </source>
</evidence>
<keyword evidence="3" id="KW-0863">Zinc-finger</keyword>
<gene>
    <name evidence="8" type="ORF">Sango_0826800</name>
</gene>
<evidence type="ECO:0000256" key="4">
    <source>
        <dbReference type="ARBA" id="ARBA00022833"/>
    </source>
</evidence>
<comment type="caution">
    <text evidence="8">The sequence shown here is derived from an EMBL/GenBank/DDBJ whole genome shotgun (WGS) entry which is preliminary data.</text>
</comment>
<dbReference type="InterPro" id="IPR056990">
    <property type="entry name" value="VIN3-like_C"/>
</dbReference>
<keyword evidence="2" id="KW-0479">Metal-binding</keyword>
<dbReference type="GO" id="GO:0008270">
    <property type="term" value="F:zinc ion binding"/>
    <property type="evidence" value="ECO:0007669"/>
    <property type="project" value="UniProtKB-KW"/>
</dbReference>
<keyword evidence="5" id="KW-0539">Nucleus</keyword>
<reference evidence="8" key="1">
    <citation type="submission" date="2020-06" db="EMBL/GenBank/DDBJ databases">
        <authorList>
            <person name="Li T."/>
            <person name="Hu X."/>
            <person name="Zhang T."/>
            <person name="Song X."/>
            <person name="Zhang H."/>
            <person name="Dai N."/>
            <person name="Sheng W."/>
            <person name="Hou X."/>
            <person name="Wei L."/>
        </authorList>
    </citation>
    <scope>NUCLEOTIDE SEQUENCE</scope>
    <source>
        <strain evidence="8">K16</strain>
        <tissue evidence="8">Leaf</tissue>
    </source>
</reference>